<comment type="caution">
    <text evidence="2">The sequence shown here is derived from an EMBL/GenBank/DDBJ whole genome shotgun (WGS) entry which is preliminary data.</text>
</comment>
<name>A0A9W8NSN7_9AGAR</name>
<proteinExistence type="predicted"/>
<feature type="region of interest" description="Disordered" evidence="1">
    <location>
        <begin position="84"/>
        <end position="104"/>
    </location>
</feature>
<protein>
    <submittedName>
        <fullName evidence="2">Uncharacterized protein</fullName>
    </submittedName>
</protein>
<dbReference type="AlphaFoldDB" id="A0A9W8NSN7"/>
<accession>A0A9W8NSN7</accession>
<evidence type="ECO:0000313" key="2">
    <source>
        <dbReference type="EMBL" id="KAJ3740144.1"/>
    </source>
</evidence>
<dbReference type="Proteomes" id="UP001142393">
    <property type="component" value="Unassembled WGS sequence"/>
</dbReference>
<feature type="compositionally biased region" description="Basic and acidic residues" evidence="1">
    <location>
        <begin position="36"/>
        <end position="51"/>
    </location>
</feature>
<evidence type="ECO:0000256" key="1">
    <source>
        <dbReference type="SAM" id="MobiDB-lite"/>
    </source>
</evidence>
<organism evidence="2 3">
    <name type="scientific">Lentinula detonsa</name>
    <dbReference type="NCBI Taxonomy" id="2804962"/>
    <lineage>
        <taxon>Eukaryota</taxon>
        <taxon>Fungi</taxon>
        <taxon>Dikarya</taxon>
        <taxon>Basidiomycota</taxon>
        <taxon>Agaricomycotina</taxon>
        <taxon>Agaricomycetes</taxon>
        <taxon>Agaricomycetidae</taxon>
        <taxon>Agaricales</taxon>
        <taxon>Marasmiineae</taxon>
        <taxon>Omphalotaceae</taxon>
        <taxon>Lentinula</taxon>
    </lineage>
</organism>
<evidence type="ECO:0000313" key="3">
    <source>
        <dbReference type="Proteomes" id="UP001142393"/>
    </source>
</evidence>
<dbReference type="EMBL" id="JANVFU010000015">
    <property type="protein sequence ID" value="KAJ3740144.1"/>
    <property type="molecule type" value="Genomic_DNA"/>
</dbReference>
<reference evidence="2 3" key="1">
    <citation type="journal article" date="2023" name="Proc. Natl. Acad. Sci. U.S.A.">
        <title>A global phylogenomic analysis of the shiitake genus Lentinula.</title>
        <authorList>
            <person name="Sierra-Patev S."/>
            <person name="Min B."/>
            <person name="Naranjo-Ortiz M."/>
            <person name="Looney B."/>
            <person name="Konkel Z."/>
            <person name="Slot J.C."/>
            <person name="Sakamoto Y."/>
            <person name="Steenwyk J.L."/>
            <person name="Rokas A."/>
            <person name="Carro J."/>
            <person name="Camarero S."/>
            <person name="Ferreira P."/>
            <person name="Molpeceres G."/>
            <person name="Ruiz-Duenas F.J."/>
            <person name="Serrano A."/>
            <person name="Henrissat B."/>
            <person name="Drula E."/>
            <person name="Hughes K.W."/>
            <person name="Mata J.L."/>
            <person name="Ishikawa N.K."/>
            <person name="Vargas-Isla R."/>
            <person name="Ushijima S."/>
            <person name="Smith C.A."/>
            <person name="Donoghue J."/>
            <person name="Ahrendt S."/>
            <person name="Andreopoulos W."/>
            <person name="He G."/>
            <person name="LaButti K."/>
            <person name="Lipzen A."/>
            <person name="Ng V."/>
            <person name="Riley R."/>
            <person name="Sandor L."/>
            <person name="Barry K."/>
            <person name="Martinez A.T."/>
            <person name="Xiao Y."/>
            <person name="Gibbons J.G."/>
            <person name="Terashima K."/>
            <person name="Grigoriev I.V."/>
            <person name="Hibbett D."/>
        </authorList>
    </citation>
    <scope>NUCLEOTIDE SEQUENCE [LARGE SCALE GENOMIC DNA]</scope>
    <source>
        <strain evidence="2 3">TFB7810</strain>
    </source>
</reference>
<gene>
    <name evidence="2" type="ORF">DFH05DRAFT_453458</name>
</gene>
<keyword evidence="3" id="KW-1185">Reference proteome</keyword>
<sequence length="104" mass="11225">MTVRLTIKLGGPDNYTVDITSLAKASGQRPPTPIQKRQDESSDSEAEKTKAAEANQSDSGKPKKKGVNITASQIPSLMTLSLLSESSLPKPNNRVSMFPQEKLL</sequence>
<feature type="region of interest" description="Disordered" evidence="1">
    <location>
        <begin position="22"/>
        <end position="70"/>
    </location>
</feature>